<organism evidence="3 4">
    <name type="scientific">Paracoccus solventivorans</name>
    <dbReference type="NCBI Taxonomy" id="53463"/>
    <lineage>
        <taxon>Bacteria</taxon>
        <taxon>Pseudomonadati</taxon>
        <taxon>Pseudomonadota</taxon>
        <taxon>Alphaproteobacteria</taxon>
        <taxon>Rhodobacterales</taxon>
        <taxon>Paracoccaceae</taxon>
        <taxon>Paracoccus</taxon>
    </lineage>
</organism>
<feature type="region of interest" description="Disordered" evidence="1">
    <location>
        <begin position="42"/>
        <end position="80"/>
    </location>
</feature>
<dbReference type="RefSeq" id="WP_084732090.1">
    <property type="nucleotide sequence ID" value="NZ_FRCK01000006.1"/>
</dbReference>
<feature type="chain" id="PRO_5012703437" description="DUF1223 domain-containing protein" evidence="2">
    <location>
        <begin position="41"/>
        <end position="364"/>
    </location>
</feature>
<dbReference type="OrthoDB" id="9808254at2"/>
<dbReference type="PANTHER" id="PTHR36057">
    <property type="match status" value="1"/>
</dbReference>
<dbReference type="Proteomes" id="UP000184444">
    <property type="component" value="Unassembled WGS sequence"/>
</dbReference>
<feature type="signal peptide" evidence="2">
    <location>
        <begin position="1"/>
        <end position="40"/>
    </location>
</feature>
<sequence length="364" mass="36568">MAVLHRVPQGLPRGISRRILGAGQALGLALALIAAPAAMAQTAGPDGDAQAAGPAEAAAPAGEPAGGPAGAAANGATDPLGAEFDPAPGIGVIEAPMGAAKATPEGAFSLAPQGMAPGAAPALAPMAAAGTAATAARKPILGAPPVVVELFTAQGCSSCPPADRLVAGLADAPGVLALTWHVDYWDYLGWADGFASPAHTARQEGYAAVAGERGVYTPQIIVDGQDTLLGTGRAALLSVIEAHAARPSAVMVTATEEGEAHVIQLTPRAAIPGGVDVLLIRFLPRRSVQVEAGENRGMTLDYRNVVVGAELLTHWTARAPLRLTIRAGVDADDRFPDDTSHALLVQQALGPGRPGPILAAVRLD</sequence>
<gene>
    <name evidence="3" type="ORF">SAMN05444389_106139</name>
</gene>
<dbReference type="InterPro" id="IPR010634">
    <property type="entry name" value="DUF1223"/>
</dbReference>
<evidence type="ECO:0008006" key="5">
    <source>
        <dbReference type="Google" id="ProtNLM"/>
    </source>
</evidence>
<dbReference type="EMBL" id="FRCK01000006">
    <property type="protein sequence ID" value="SHM28734.1"/>
    <property type="molecule type" value="Genomic_DNA"/>
</dbReference>
<evidence type="ECO:0000313" key="3">
    <source>
        <dbReference type="EMBL" id="SHM28734.1"/>
    </source>
</evidence>
<keyword evidence="2" id="KW-0732">Signal</keyword>
<dbReference type="Pfam" id="PF06764">
    <property type="entry name" value="DUF1223"/>
    <property type="match status" value="1"/>
</dbReference>
<dbReference type="InterPro" id="IPR036249">
    <property type="entry name" value="Thioredoxin-like_sf"/>
</dbReference>
<reference evidence="4" key="1">
    <citation type="submission" date="2016-11" db="EMBL/GenBank/DDBJ databases">
        <authorList>
            <person name="Varghese N."/>
            <person name="Submissions S."/>
        </authorList>
    </citation>
    <scope>NUCLEOTIDE SEQUENCE [LARGE SCALE GENOMIC DNA]</scope>
    <source>
        <strain evidence="4">DSM 6637</strain>
    </source>
</reference>
<dbReference type="AlphaFoldDB" id="A0A1M7HJU5"/>
<feature type="compositionally biased region" description="Low complexity" evidence="1">
    <location>
        <begin position="42"/>
        <end position="63"/>
    </location>
</feature>
<evidence type="ECO:0000256" key="1">
    <source>
        <dbReference type="SAM" id="MobiDB-lite"/>
    </source>
</evidence>
<name>A0A1M7HJU5_9RHOB</name>
<evidence type="ECO:0000256" key="2">
    <source>
        <dbReference type="SAM" id="SignalP"/>
    </source>
</evidence>
<feature type="compositionally biased region" description="Low complexity" evidence="1">
    <location>
        <begin position="70"/>
        <end position="79"/>
    </location>
</feature>
<dbReference type="PANTHER" id="PTHR36057:SF1">
    <property type="entry name" value="LIPOPROTEIN LIPID ATTACHMENT SITE-LIKE PROTEIN, PUTATIVE (DUF1223)-RELATED"/>
    <property type="match status" value="1"/>
</dbReference>
<dbReference type="SUPFAM" id="SSF52833">
    <property type="entry name" value="Thioredoxin-like"/>
    <property type="match status" value="1"/>
</dbReference>
<protein>
    <recommendedName>
        <fullName evidence="5">DUF1223 domain-containing protein</fullName>
    </recommendedName>
</protein>
<proteinExistence type="predicted"/>
<evidence type="ECO:0000313" key="4">
    <source>
        <dbReference type="Proteomes" id="UP000184444"/>
    </source>
</evidence>
<accession>A0A1M7HJU5</accession>
<keyword evidence="4" id="KW-1185">Reference proteome</keyword>